<dbReference type="SUPFAM" id="SSF81321">
    <property type="entry name" value="Family A G protein-coupled receptor-like"/>
    <property type="match status" value="1"/>
</dbReference>
<evidence type="ECO:0000256" key="8">
    <source>
        <dbReference type="ARBA" id="ARBA00023224"/>
    </source>
</evidence>
<keyword evidence="11" id="KW-1185">Reference proteome</keyword>
<sequence>MEAQVLQEPELVQVAKRYRIEIESFNQIPSGDIEAAAVKCPVPVMVAILEPGGGHRKSGMPSSKERSPIKSGWLMGHMKQLIVIGRPSVLQLGQLWRQKLGSGRTLERPWRRTIGRPQSDTGISERENRSSPTLFTVEVTEDMKTEVSINWTDVVTDTYQCSEIVNVNNFLANYNFIICGLLYVFIALLSLITICGNLLVIISIIYFKQLHTPTNSLILSLAVADLMVGIIVYPLSMAFSLSSCLYFEGVFYRYYAVCQPLTYRAKINHCVVVVMIMICWGVSVLTGIGVIITGLNTENCGNRCLIEVIMATTVGPIISFYLPVIIMLCIYLKIFLVAQRQARSIHNTCGAAVSKMERKATKTLAIVLGVFLFCWSPFFLYFPFVPLGGDSAPIPVIETLNWLALSNSMLNPFIYAFFYSWFRSAFRMIISGKIFQGNFANCKLH</sequence>
<keyword evidence="7" id="KW-0675">Receptor</keyword>
<reference evidence="12" key="1">
    <citation type="submission" date="2025-08" db="UniProtKB">
        <authorList>
            <consortium name="RefSeq"/>
        </authorList>
    </citation>
    <scope>IDENTIFICATION</scope>
</reference>
<dbReference type="GO" id="GO:0005886">
    <property type="term" value="C:plasma membrane"/>
    <property type="evidence" value="ECO:0007669"/>
    <property type="project" value="UniProtKB-SubCell"/>
</dbReference>
<dbReference type="OrthoDB" id="5959645at2759"/>
<keyword evidence="8" id="KW-0807">Transducer</keyword>
<feature type="transmembrane region" description="Helical" evidence="9">
    <location>
        <begin position="364"/>
        <end position="382"/>
    </location>
</feature>
<name>A0A6P7HT39_9TELE</name>
<dbReference type="GO" id="GO:0001594">
    <property type="term" value="F:trace-amine receptor activity"/>
    <property type="evidence" value="ECO:0007669"/>
    <property type="project" value="TreeGrafter"/>
</dbReference>
<dbReference type="Pfam" id="PF00001">
    <property type="entry name" value="7tm_1"/>
    <property type="match status" value="2"/>
</dbReference>
<keyword evidence="4 9" id="KW-1133">Transmembrane helix</keyword>
<feature type="transmembrane region" description="Helical" evidence="9">
    <location>
        <begin position="402"/>
        <end position="422"/>
    </location>
</feature>
<dbReference type="Gene3D" id="1.20.1070.10">
    <property type="entry name" value="Rhodopsin 7-helix transmembrane proteins"/>
    <property type="match status" value="1"/>
</dbReference>
<evidence type="ECO:0000256" key="6">
    <source>
        <dbReference type="ARBA" id="ARBA00023136"/>
    </source>
</evidence>
<keyword evidence="3 9" id="KW-0812">Transmembrane</keyword>
<evidence type="ECO:0000256" key="1">
    <source>
        <dbReference type="ARBA" id="ARBA00004651"/>
    </source>
</evidence>
<evidence type="ECO:0000256" key="7">
    <source>
        <dbReference type="ARBA" id="ARBA00023170"/>
    </source>
</evidence>
<dbReference type="AlphaFoldDB" id="A0A6P7HT39"/>
<dbReference type="GeneID" id="114429087"/>
<dbReference type="RefSeq" id="XP_028253737.1">
    <property type="nucleotide sequence ID" value="XM_028397936.1"/>
</dbReference>
<protein>
    <submittedName>
        <fullName evidence="12">Trace amine-associated receptor 1-like</fullName>
    </submittedName>
</protein>
<feature type="domain" description="G-protein coupled receptors family 1 profile" evidence="10">
    <location>
        <begin position="196"/>
        <end position="415"/>
    </location>
</feature>
<gene>
    <name evidence="12" type="primary">LOC114429087</name>
</gene>
<feature type="transmembrane region" description="Helical" evidence="9">
    <location>
        <begin position="314"/>
        <end position="336"/>
    </location>
</feature>
<dbReference type="PANTHER" id="PTHR24249">
    <property type="entry name" value="HISTAMINE RECEPTOR-RELATED G-PROTEIN COUPLED RECEPTOR"/>
    <property type="match status" value="1"/>
</dbReference>
<dbReference type="Proteomes" id="UP000515145">
    <property type="component" value="Chromosome 24"/>
</dbReference>
<dbReference type="InParanoid" id="A0A6P7HT39"/>
<keyword evidence="6 9" id="KW-0472">Membrane</keyword>
<dbReference type="SMART" id="SM01381">
    <property type="entry name" value="7TM_GPCR_Srsx"/>
    <property type="match status" value="1"/>
</dbReference>
<dbReference type="InterPro" id="IPR050569">
    <property type="entry name" value="TAAR"/>
</dbReference>
<evidence type="ECO:0000313" key="11">
    <source>
        <dbReference type="Proteomes" id="UP000515145"/>
    </source>
</evidence>
<evidence type="ECO:0000313" key="12">
    <source>
        <dbReference type="RefSeq" id="XP_028253737.1"/>
    </source>
</evidence>
<dbReference type="PANTHER" id="PTHR24249:SF415">
    <property type="entry name" value="TRACE AMINE-ASSOCIATED RECEPTOR 1"/>
    <property type="match status" value="1"/>
</dbReference>
<dbReference type="InterPro" id="IPR017452">
    <property type="entry name" value="GPCR_Rhodpsn_7TM"/>
</dbReference>
<evidence type="ECO:0000256" key="4">
    <source>
        <dbReference type="ARBA" id="ARBA00022989"/>
    </source>
</evidence>
<keyword evidence="2" id="KW-1003">Cell membrane</keyword>
<keyword evidence="5" id="KW-0297">G-protein coupled receptor</keyword>
<evidence type="ECO:0000256" key="5">
    <source>
        <dbReference type="ARBA" id="ARBA00023040"/>
    </source>
</evidence>
<evidence type="ECO:0000256" key="9">
    <source>
        <dbReference type="SAM" id="Phobius"/>
    </source>
</evidence>
<proteinExistence type="predicted"/>
<feature type="transmembrane region" description="Helical" evidence="9">
    <location>
        <begin position="181"/>
        <end position="207"/>
    </location>
</feature>
<evidence type="ECO:0000259" key="10">
    <source>
        <dbReference type="PROSITE" id="PS50262"/>
    </source>
</evidence>
<organism evidence="11 12">
    <name type="scientific">Parambassis ranga</name>
    <name type="common">Indian glassy fish</name>
    <dbReference type="NCBI Taxonomy" id="210632"/>
    <lineage>
        <taxon>Eukaryota</taxon>
        <taxon>Metazoa</taxon>
        <taxon>Chordata</taxon>
        <taxon>Craniata</taxon>
        <taxon>Vertebrata</taxon>
        <taxon>Euteleostomi</taxon>
        <taxon>Actinopterygii</taxon>
        <taxon>Neopterygii</taxon>
        <taxon>Teleostei</taxon>
        <taxon>Neoteleostei</taxon>
        <taxon>Acanthomorphata</taxon>
        <taxon>Ovalentaria</taxon>
        <taxon>Ambassidae</taxon>
        <taxon>Parambassis</taxon>
    </lineage>
</organism>
<evidence type="ECO:0000256" key="3">
    <source>
        <dbReference type="ARBA" id="ARBA00022692"/>
    </source>
</evidence>
<dbReference type="InterPro" id="IPR000276">
    <property type="entry name" value="GPCR_Rhodpsn"/>
</dbReference>
<feature type="transmembrane region" description="Helical" evidence="9">
    <location>
        <begin position="270"/>
        <end position="294"/>
    </location>
</feature>
<evidence type="ECO:0000256" key="2">
    <source>
        <dbReference type="ARBA" id="ARBA00022475"/>
    </source>
</evidence>
<dbReference type="CDD" id="cd15314">
    <property type="entry name" value="7tmA_TAAR1"/>
    <property type="match status" value="1"/>
</dbReference>
<dbReference type="PROSITE" id="PS50262">
    <property type="entry name" value="G_PROTEIN_RECEP_F1_2"/>
    <property type="match status" value="1"/>
</dbReference>
<dbReference type="PRINTS" id="PR00237">
    <property type="entry name" value="GPCRRHODOPSN"/>
</dbReference>
<accession>A0A6P7HT39</accession>
<comment type="subcellular location">
    <subcellularLocation>
        <location evidence="1">Cell membrane</location>
        <topology evidence="1">Multi-pass membrane protein</topology>
    </subcellularLocation>
</comment>